<gene>
    <name evidence="1" type="ORF">SAMN06297397_3046</name>
</gene>
<accession>A0AC61PQE3</accession>
<reference evidence="1" key="1">
    <citation type="submission" date="2017-04" db="EMBL/GenBank/DDBJ databases">
        <authorList>
            <person name="Varghese N."/>
            <person name="Submissions S."/>
        </authorList>
    </citation>
    <scope>NUCLEOTIDE SEQUENCE</scope>
    <source>
        <strain evidence="1">WTE2008</strain>
    </source>
</reference>
<evidence type="ECO:0000313" key="1">
    <source>
        <dbReference type="EMBL" id="SMC90258.1"/>
    </source>
</evidence>
<protein>
    <submittedName>
        <fullName evidence="1">Uncharacterized protein</fullName>
    </submittedName>
</protein>
<evidence type="ECO:0000313" key="2">
    <source>
        <dbReference type="Proteomes" id="UP000192328"/>
    </source>
</evidence>
<dbReference type="Proteomes" id="UP000192328">
    <property type="component" value="Unassembled WGS sequence"/>
</dbReference>
<name>A0AC61PQE3_9FIRM</name>
<proteinExistence type="predicted"/>
<dbReference type="EMBL" id="FWXZ01000009">
    <property type="protein sequence ID" value="SMC90258.1"/>
    <property type="molecule type" value="Genomic_DNA"/>
</dbReference>
<comment type="caution">
    <text evidence="1">The sequence shown here is derived from an EMBL/GenBank/DDBJ whole genome shotgun (WGS) entry which is preliminary data.</text>
</comment>
<keyword evidence="2" id="KW-1185">Reference proteome</keyword>
<sequence length="99" mass="10844">MNTRKRGCALLFCIGFVLMLLVSSAFLIREADHDCCGEHCPVCEMIAMTTALMRSFCLIAAVMLLRSVFTAARSAFHAPETGYGHSAGTPVSRKIRMND</sequence>
<organism evidence="1 2">
    <name type="scientific">Aristaeella lactis</name>
    <dbReference type="NCBI Taxonomy" id="3046383"/>
    <lineage>
        <taxon>Bacteria</taxon>
        <taxon>Bacillati</taxon>
        <taxon>Bacillota</taxon>
        <taxon>Clostridia</taxon>
        <taxon>Eubacteriales</taxon>
        <taxon>Aristaeellaceae</taxon>
        <taxon>Aristaeella</taxon>
    </lineage>
</organism>